<proteinExistence type="predicted"/>
<sequence>MTSWNVCTEVLLDEHGKSMKITIPASMTFSSILRDLIGSLIQNDTQFSSKWKHRIQLMADELINNAIEHGSSPWSIVKITLTLSISGDFEIVIEDSWTGKKQIDASELMDFVKASREAMTANPLSNKSIRWRWLAMIVLNWSDNFIYENNLNWWLTAKMCKKFSPDCWEKDVKKMEENYGVKNQIKVEALVF</sequence>
<gene>
    <name evidence="1" type="ORF">ACD_49C00067G0034</name>
</gene>
<comment type="caution">
    <text evidence="1">The sequence shown here is derived from an EMBL/GenBank/DDBJ whole genome shotgun (WGS) entry which is preliminary data.</text>
</comment>
<reference evidence="1" key="1">
    <citation type="journal article" date="2012" name="Science">
        <title>Fermentation, hydrogen, and sulfur metabolism in multiple uncultivated bacterial phyla.</title>
        <authorList>
            <person name="Wrighton K.C."/>
            <person name="Thomas B.C."/>
            <person name="Sharon I."/>
            <person name="Miller C.S."/>
            <person name="Castelle C.J."/>
            <person name="VerBerkmoes N.C."/>
            <person name="Wilkins M.J."/>
            <person name="Hettich R.L."/>
            <person name="Lipton M.S."/>
            <person name="Williams K.H."/>
            <person name="Long P.E."/>
            <person name="Banfield J.F."/>
        </authorList>
    </citation>
    <scope>NUCLEOTIDE SEQUENCE [LARGE SCALE GENOMIC DNA]</scope>
</reference>
<protein>
    <recommendedName>
        <fullName evidence="2">Histidine kinase/HSP90-like ATPase domain-containing protein</fullName>
    </recommendedName>
</protein>
<accession>K2BBB4</accession>
<evidence type="ECO:0000313" key="1">
    <source>
        <dbReference type="EMBL" id="EKD66048.1"/>
    </source>
</evidence>
<dbReference type="EMBL" id="AMFJ01021653">
    <property type="protein sequence ID" value="EKD66048.1"/>
    <property type="molecule type" value="Genomic_DNA"/>
</dbReference>
<dbReference type="Gene3D" id="3.30.565.10">
    <property type="entry name" value="Histidine kinase-like ATPase, C-terminal domain"/>
    <property type="match status" value="1"/>
</dbReference>
<name>K2BBB4_9BACT</name>
<dbReference type="AlphaFoldDB" id="K2BBB4"/>
<organism evidence="1">
    <name type="scientific">uncultured bacterium</name>
    <name type="common">gcode 4</name>
    <dbReference type="NCBI Taxonomy" id="1234023"/>
    <lineage>
        <taxon>Bacteria</taxon>
        <taxon>environmental samples</taxon>
    </lineage>
</organism>
<dbReference type="InterPro" id="IPR036890">
    <property type="entry name" value="HATPase_C_sf"/>
</dbReference>
<evidence type="ECO:0008006" key="2">
    <source>
        <dbReference type="Google" id="ProtNLM"/>
    </source>
</evidence>